<dbReference type="GO" id="GO:0006189">
    <property type="term" value="P:'de novo' IMP biosynthetic process"/>
    <property type="evidence" value="ECO:0007669"/>
    <property type="project" value="UniProtKB-UniRule"/>
</dbReference>
<evidence type="ECO:0000313" key="6">
    <source>
        <dbReference type="EMBL" id="MBD8064670.1"/>
    </source>
</evidence>
<dbReference type="SUPFAM" id="SSF53328">
    <property type="entry name" value="Formyltransferase"/>
    <property type="match status" value="1"/>
</dbReference>
<feature type="binding site" evidence="4">
    <location>
        <position position="67"/>
    </location>
    <ligand>
        <name>(6R)-10-formyltetrahydrofolate</name>
        <dbReference type="ChEBI" id="CHEBI:195366"/>
    </ligand>
</feature>
<dbReference type="HAMAP" id="MF_01930">
    <property type="entry name" value="PurN"/>
    <property type="match status" value="1"/>
</dbReference>
<dbReference type="GO" id="GO:0004644">
    <property type="term" value="F:phosphoribosylglycinamide formyltransferase activity"/>
    <property type="evidence" value="ECO:0007669"/>
    <property type="project" value="UniProtKB-UniRule"/>
</dbReference>
<dbReference type="Proteomes" id="UP000654108">
    <property type="component" value="Unassembled WGS sequence"/>
</dbReference>
<dbReference type="Pfam" id="PF00551">
    <property type="entry name" value="Formyl_trans_N"/>
    <property type="match status" value="1"/>
</dbReference>
<reference evidence="6" key="1">
    <citation type="submission" date="2020-09" db="EMBL/GenBank/DDBJ databases">
        <title>Genome seq and assembly of Devosia sp.</title>
        <authorList>
            <person name="Chhetri G."/>
        </authorList>
    </citation>
    <scope>NUCLEOTIDE SEQUENCE</scope>
    <source>
        <strain evidence="6">PTR5</strain>
    </source>
</reference>
<name>A0A927FR18_9HYPH</name>
<dbReference type="InterPro" id="IPR036477">
    <property type="entry name" value="Formyl_transf_N_sf"/>
</dbReference>
<accession>A0A927FR18</accession>
<dbReference type="PANTHER" id="PTHR43369:SF2">
    <property type="entry name" value="PHOSPHORIBOSYLGLYCINAMIDE FORMYLTRANSFERASE"/>
    <property type="match status" value="1"/>
</dbReference>
<dbReference type="InterPro" id="IPR002376">
    <property type="entry name" value="Formyl_transf_N"/>
</dbReference>
<dbReference type="NCBIfam" id="TIGR00639">
    <property type="entry name" value="PurN"/>
    <property type="match status" value="1"/>
</dbReference>
<evidence type="ECO:0000256" key="2">
    <source>
        <dbReference type="ARBA" id="ARBA00022679"/>
    </source>
</evidence>
<gene>
    <name evidence="4" type="primary">purN</name>
    <name evidence="6" type="ORF">IC608_04180</name>
</gene>
<comment type="pathway">
    <text evidence="1 4">Purine metabolism; IMP biosynthesis via de novo pathway; N(2)-formyl-N(1)-(5-phospho-D-ribosyl)glycinamide from N(1)-(5-phospho-D-ribosyl)glycinamide (10-formyl THF route): step 1/1.</text>
</comment>
<feature type="binding site" evidence="4">
    <location>
        <begin position="14"/>
        <end position="16"/>
    </location>
    <ligand>
        <name>N(1)-(5-phospho-beta-D-ribosyl)glycinamide</name>
        <dbReference type="ChEBI" id="CHEBI:143788"/>
    </ligand>
</feature>
<organism evidence="6 7">
    <name type="scientific">Devosia oryzisoli</name>
    <dbReference type="NCBI Taxonomy" id="2774138"/>
    <lineage>
        <taxon>Bacteria</taxon>
        <taxon>Pseudomonadati</taxon>
        <taxon>Pseudomonadota</taxon>
        <taxon>Alphaproteobacteria</taxon>
        <taxon>Hyphomicrobiales</taxon>
        <taxon>Devosiaceae</taxon>
        <taxon>Devosia</taxon>
    </lineage>
</organism>
<feature type="domain" description="Formyl transferase N-terminal" evidence="5">
    <location>
        <begin position="5"/>
        <end position="184"/>
    </location>
</feature>
<evidence type="ECO:0000313" key="7">
    <source>
        <dbReference type="Proteomes" id="UP000654108"/>
    </source>
</evidence>
<evidence type="ECO:0000256" key="4">
    <source>
        <dbReference type="HAMAP-Rule" id="MF_01930"/>
    </source>
</evidence>
<dbReference type="PANTHER" id="PTHR43369">
    <property type="entry name" value="PHOSPHORIBOSYLGLYCINAMIDE FORMYLTRANSFERASE"/>
    <property type="match status" value="1"/>
</dbReference>
<feature type="active site" description="Proton donor" evidence="4">
    <location>
        <position position="111"/>
    </location>
</feature>
<comment type="catalytic activity">
    <reaction evidence="4">
        <text>N(1)-(5-phospho-beta-D-ribosyl)glycinamide + (6R)-10-formyltetrahydrofolate = N(2)-formyl-N(1)-(5-phospho-beta-D-ribosyl)glycinamide + (6S)-5,6,7,8-tetrahydrofolate + H(+)</text>
        <dbReference type="Rhea" id="RHEA:15053"/>
        <dbReference type="ChEBI" id="CHEBI:15378"/>
        <dbReference type="ChEBI" id="CHEBI:57453"/>
        <dbReference type="ChEBI" id="CHEBI:143788"/>
        <dbReference type="ChEBI" id="CHEBI:147286"/>
        <dbReference type="ChEBI" id="CHEBI:195366"/>
        <dbReference type="EC" id="2.1.2.2"/>
    </reaction>
</comment>
<feature type="binding site" evidence="4">
    <location>
        <position position="109"/>
    </location>
    <ligand>
        <name>(6R)-10-formyltetrahydrofolate</name>
        <dbReference type="ChEBI" id="CHEBI:195366"/>
    </ligand>
</feature>
<dbReference type="AlphaFoldDB" id="A0A927FR18"/>
<dbReference type="GO" id="GO:0005829">
    <property type="term" value="C:cytosol"/>
    <property type="evidence" value="ECO:0007669"/>
    <property type="project" value="TreeGrafter"/>
</dbReference>
<sequence length="195" mass="20983">MSRAKVAVLISGRGSNMAALLDATKAADYPAEIVGVLSNKAAAGGLDIAASHGIATASLAQSRFPTREMFEDTMTKVLESWEVDFICLAGFMRILGEDFVNRWRGRMINIHPSLLPAYRGLHTHERALADGVTEHGCTVHFVTPGLDEGPSILQARVPVLPGDTPESLSARVLEQEHRLYPEALRLLASGQVALA</sequence>
<dbReference type="EC" id="2.1.2.2" evidence="4"/>
<dbReference type="EMBL" id="JACYFU010000001">
    <property type="protein sequence ID" value="MBD8064670.1"/>
    <property type="molecule type" value="Genomic_DNA"/>
</dbReference>
<keyword evidence="2 4" id="KW-0808">Transferase</keyword>
<evidence type="ECO:0000256" key="3">
    <source>
        <dbReference type="ARBA" id="ARBA00022755"/>
    </source>
</evidence>
<comment type="caution">
    <text evidence="6">The sequence shown here is derived from an EMBL/GenBank/DDBJ whole genome shotgun (WGS) entry which is preliminary data.</text>
</comment>
<dbReference type="InterPro" id="IPR004607">
    <property type="entry name" value="GART"/>
</dbReference>
<feature type="binding site" evidence="4">
    <location>
        <begin position="92"/>
        <end position="95"/>
    </location>
    <ligand>
        <name>(6R)-10-formyltetrahydrofolate</name>
        <dbReference type="ChEBI" id="CHEBI:195366"/>
    </ligand>
</feature>
<dbReference type="RefSeq" id="WP_191772884.1">
    <property type="nucleotide sequence ID" value="NZ_JACYFU010000001.1"/>
</dbReference>
<protein>
    <recommendedName>
        <fullName evidence="4">Phosphoribosylglycinamide formyltransferase</fullName>
        <ecNumber evidence="4">2.1.2.2</ecNumber>
    </recommendedName>
    <alternativeName>
        <fullName evidence="4">5'-phosphoribosylglycinamide transformylase</fullName>
    </alternativeName>
    <alternativeName>
        <fullName evidence="4">GAR transformylase</fullName>
        <shortName evidence="4">GART</shortName>
    </alternativeName>
</protein>
<comment type="function">
    <text evidence="4">Catalyzes the transfer of a formyl group from 10-formyltetrahydrofolate to 5-phospho-ribosyl-glycinamide (GAR), producing 5-phospho-ribosyl-N-formylglycinamide (FGAR) and tetrahydrofolate.</text>
</comment>
<feature type="site" description="Raises pKa of active site His" evidence="4">
    <location>
        <position position="147"/>
    </location>
</feature>
<dbReference type="Gene3D" id="3.40.50.170">
    <property type="entry name" value="Formyl transferase, N-terminal domain"/>
    <property type="match status" value="1"/>
</dbReference>
<keyword evidence="7" id="KW-1185">Reference proteome</keyword>
<comment type="similarity">
    <text evidence="4">Belongs to the GART family.</text>
</comment>
<dbReference type="CDD" id="cd08645">
    <property type="entry name" value="FMT_core_GART"/>
    <property type="match status" value="1"/>
</dbReference>
<proteinExistence type="inferred from homology"/>
<keyword evidence="3 4" id="KW-0658">Purine biosynthesis</keyword>
<evidence type="ECO:0000259" key="5">
    <source>
        <dbReference type="Pfam" id="PF00551"/>
    </source>
</evidence>
<evidence type="ECO:0000256" key="1">
    <source>
        <dbReference type="ARBA" id="ARBA00005054"/>
    </source>
</evidence>